<keyword evidence="2 5" id="KW-0689">Ribosomal protein</keyword>
<dbReference type="HAMAP" id="MF_00382">
    <property type="entry name" value="Ribosomal_bL20"/>
    <property type="match status" value="1"/>
</dbReference>
<evidence type="ECO:0000256" key="3">
    <source>
        <dbReference type="ARBA" id="ARBA00023274"/>
    </source>
</evidence>
<organism evidence="7 8">
    <name type="scientific">Candidatus Amesbacteria bacterium RIFCSPHIGHO2_01_FULL_48_32b</name>
    <dbReference type="NCBI Taxonomy" id="1797253"/>
    <lineage>
        <taxon>Bacteria</taxon>
        <taxon>Candidatus Amesiibacteriota</taxon>
    </lineage>
</organism>
<dbReference type="PRINTS" id="PR00062">
    <property type="entry name" value="RIBOSOMALL20"/>
</dbReference>
<dbReference type="InterPro" id="IPR005813">
    <property type="entry name" value="Ribosomal_bL20"/>
</dbReference>
<gene>
    <name evidence="5" type="primary">rplT</name>
    <name evidence="7" type="ORF">A2876_02375</name>
</gene>
<dbReference type="GO" id="GO:0006412">
    <property type="term" value="P:translation"/>
    <property type="evidence" value="ECO:0007669"/>
    <property type="project" value="InterPro"/>
</dbReference>
<keyword evidence="3 5" id="KW-0687">Ribonucleoprotein</keyword>
<dbReference type="GO" id="GO:0005840">
    <property type="term" value="C:ribosome"/>
    <property type="evidence" value="ECO:0007669"/>
    <property type="project" value="UniProtKB-KW"/>
</dbReference>
<evidence type="ECO:0000256" key="4">
    <source>
        <dbReference type="ARBA" id="ARBA00035172"/>
    </source>
</evidence>
<dbReference type="GO" id="GO:0003735">
    <property type="term" value="F:structural constituent of ribosome"/>
    <property type="evidence" value="ECO:0007669"/>
    <property type="project" value="InterPro"/>
</dbReference>
<keyword evidence="5 6" id="KW-0694">RNA-binding</keyword>
<evidence type="ECO:0000256" key="6">
    <source>
        <dbReference type="RuleBase" id="RU000560"/>
    </source>
</evidence>
<dbReference type="GO" id="GO:0000027">
    <property type="term" value="P:ribosomal large subunit assembly"/>
    <property type="evidence" value="ECO:0007669"/>
    <property type="project" value="UniProtKB-UniRule"/>
</dbReference>
<dbReference type="GO" id="GO:1990904">
    <property type="term" value="C:ribonucleoprotein complex"/>
    <property type="evidence" value="ECO:0007669"/>
    <property type="project" value="UniProtKB-KW"/>
</dbReference>
<sequence length="116" mass="13521">MRVKSPRRQRHNKVLKLAKGYRMARHRWYKIAKEAVTHAGQYAYAGRKLKKRDLRRTWIVRLNAALRSLGIKYSQFIPALKKANINLDRKILADIATRQPDIFNQIVKSAGLNSPK</sequence>
<dbReference type="InterPro" id="IPR035566">
    <property type="entry name" value="Ribosomal_protein_bL20_C"/>
</dbReference>
<dbReference type="AlphaFoldDB" id="A0A1F4YDN3"/>
<dbReference type="FunFam" id="1.10.1900.20:FF:000001">
    <property type="entry name" value="50S ribosomal protein L20"/>
    <property type="match status" value="1"/>
</dbReference>
<comment type="function">
    <text evidence="5 6">Binds directly to 23S ribosomal RNA and is necessary for the in vitro assembly process of the 50S ribosomal subunit. It is not involved in the protein synthesizing functions of that subunit.</text>
</comment>
<evidence type="ECO:0000313" key="8">
    <source>
        <dbReference type="Proteomes" id="UP000178176"/>
    </source>
</evidence>
<accession>A0A1F4YDN3</accession>
<evidence type="ECO:0000256" key="1">
    <source>
        <dbReference type="ARBA" id="ARBA00007698"/>
    </source>
</evidence>
<name>A0A1F4YDN3_9BACT</name>
<dbReference type="PANTHER" id="PTHR10986">
    <property type="entry name" value="39S RIBOSOMAL PROTEIN L20"/>
    <property type="match status" value="1"/>
</dbReference>
<comment type="caution">
    <text evidence="7">The sequence shown here is derived from an EMBL/GenBank/DDBJ whole genome shotgun (WGS) entry which is preliminary data.</text>
</comment>
<dbReference type="SUPFAM" id="SSF74731">
    <property type="entry name" value="Ribosomal protein L20"/>
    <property type="match status" value="1"/>
</dbReference>
<reference evidence="7 8" key="1">
    <citation type="journal article" date="2016" name="Nat. Commun.">
        <title>Thousands of microbial genomes shed light on interconnected biogeochemical processes in an aquifer system.</title>
        <authorList>
            <person name="Anantharaman K."/>
            <person name="Brown C.T."/>
            <person name="Hug L.A."/>
            <person name="Sharon I."/>
            <person name="Castelle C.J."/>
            <person name="Probst A.J."/>
            <person name="Thomas B.C."/>
            <person name="Singh A."/>
            <person name="Wilkins M.J."/>
            <person name="Karaoz U."/>
            <person name="Brodie E.L."/>
            <person name="Williams K.H."/>
            <person name="Hubbard S.S."/>
            <person name="Banfield J.F."/>
        </authorList>
    </citation>
    <scope>NUCLEOTIDE SEQUENCE [LARGE SCALE GENOMIC DNA]</scope>
</reference>
<protein>
    <recommendedName>
        <fullName evidence="4 5">Large ribosomal subunit protein bL20</fullName>
    </recommendedName>
</protein>
<evidence type="ECO:0000313" key="7">
    <source>
        <dbReference type="EMBL" id="OGC92042.1"/>
    </source>
</evidence>
<dbReference type="NCBIfam" id="TIGR01032">
    <property type="entry name" value="rplT_bact"/>
    <property type="match status" value="1"/>
</dbReference>
<proteinExistence type="inferred from homology"/>
<keyword evidence="5 6" id="KW-0699">rRNA-binding</keyword>
<dbReference type="Pfam" id="PF00453">
    <property type="entry name" value="Ribosomal_L20"/>
    <property type="match status" value="1"/>
</dbReference>
<dbReference type="GO" id="GO:0019843">
    <property type="term" value="F:rRNA binding"/>
    <property type="evidence" value="ECO:0007669"/>
    <property type="project" value="UniProtKB-UniRule"/>
</dbReference>
<dbReference type="EMBL" id="MEXH01000023">
    <property type="protein sequence ID" value="OGC92042.1"/>
    <property type="molecule type" value="Genomic_DNA"/>
</dbReference>
<evidence type="ECO:0000256" key="5">
    <source>
        <dbReference type="HAMAP-Rule" id="MF_00382"/>
    </source>
</evidence>
<dbReference type="Gene3D" id="6.10.160.10">
    <property type="match status" value="1"/>
</dbReference>
<dbReference type="Proteomes" id="UP000178176">
    <property type="component" value="Unassembled WGS sequence"/>
</dbReference>
<dbReference type="Gene3D" id="1.10.1900.20">
    <property type="entry name" value="Ribosomal protein L20"/>
    <property type="match status" value="1"/>
</dbReference>
<evidence type="ECO:0000256" key="2">
    <source>
        <dbReference type="ARBA" id="ARBA00022980"/>
    </source>
</evidence>
<dbReference type="CDD" id="cd07026">
    <property type="entry name" value="Ribosomal_L20"/>
    <property type="match status" value="1"/>
</dbReference>
<comment type="similarity">
    <text evidence="1 5 6">Belongs to the bacterial ribosomal protein bL20 family.</text>
</comment>